<keyword evidence="4" id="KW-1185">Reference proteome</keyword>
<reference evidence="3" key="1">
    <citation type="submission" date="2022-12" db="EMBL/GenBank/DDBJ databases">
        <title>Draft genome assemblies for two species of Escallonia (Escalloniales).</title>
        <authorList>
            <person name="Chanderbali A."/>
            <person name="Dervinis C."/>
            <person name="Anghel I."/>
            <person name="Soltis D."/>
            <person name="Soltis P."/>
            <person name="Zapata F."/>
        </authorList>
    </citation>
    <scope>NUCLEOTIDE SEQUENCE</scope>
    <source>
        <strain evidence="3">UCBG64.0493</strain>
        <tissue evidence="3">Leaf</tissue>
    </source>
</reference>
<gene>
    <name evidence="3" type="ORF">RJ639_007876</name>
</gene>
<feature type="chain" id="PRO_5041681916" evidence="2">
    <location>
        <begin position="26"/>
        <end position="385"/>
    </location>
</feature>
<dbReference type="EMBL" id="JAVXUP010001121">
    <property type="protein sequence ID" value="KAK3015749.1"/>
    <property type="molecule type" value="Genomic_DNA"/>
</dbReference>
<dbReference type="PANTHER" id="PTHR12415">
    <property type="entry name" value="TYROSYL-DNA PHOSPHODIESTERASE 1"/>
    <property type="match status" value="1"/>
</dbReference>
<evidence type="ECO:0000256" key="1">
    <source>
        <dbReference type="PIRSR" id="PIRSR610347-3"/>
    </source>
</evidence>
<dbReference type="AlphaFoldDB" id="A0AA89AT03"/>
<name>A0AA89AT03_9ASTE</name>
<feature type="signal peptide" evidence="2">
    <location>
        <begin position="1"/>
        <end position="25"/>
    </location>
</feature>
<dbReference type="Gene3D" id="3.30.870.10">
    <property type="entry name" value="Endonuclease Chain A"/>
    <property type="match status" value="1"/>
</dbReference>
<proteinExistence type="predicted"/>
<comment type="caution">
    <text evidence="3">The sequence shown here is derived from an EMBL/GenBank/DDBJ whole genome shotgun (WGS) entry which is preliminary data.</text>
</comment>
<dbReference type="PANTHER" id="PTHR12415:SF3">
    <property type="entry name" value="OS04G0403400 PROTEIN"/>
    <property type="match status" value="1"/>
</dbReference>
<organism evidence="3 4">
    <name type="scientific">Escallonia herrerae</name>
    <dbReference type="NCBI Taxonomy" id="1293975"/>
    <lineage>
        <taxon>Eukaryota</taxon>
        <taxon>Viridiplantae</taxon>
        <taxon>Streptophyta</taxon>
        <taxon>Embryophyta</taxon>
        <taxon>Tracheophyta</taxon>
        <taxon>Spermatophyta</taxon>
        <taxon>Magnoliopsida</taxon>
        <taxon>eudicotyledons</taxon>
        <taxon>Gunneridae</taxon>
        <taxon>Pentapetalae</taxon>
        <taxon>asterids</taxon>
        <taxon>campanulids</taxon>
        <taxon>Escalloniales</taxon>
        <taxon>Escalloniaceae</taxon>
        <taxon>Escallonia</taxon>
    </lineage>
</organism>
<feature type="site" description="Interaction with DNA" evidence="1">
    <location>
        <position position="233"/>
    </location>
</feature>
<sequence length="385" mass="42847">MAGQIKTAHAVAICSLIAAVQRCAGLWQLQEVMFWVTRNGLNIVKLILFSNSWNLPEIATLDLDTMLFVSLLRFILNWVGQCAIFGCFSAATGKRSLQHSESEEIDPDWGCWSASQELRNPSIKILFRTIERVKSASSGILASKYILCFSVLTVNNKLVFTENMATAEKRSMTRFHFLLTGLDIRHMSRKAYYFCKSSVKAVCTSDAVARRRFQSKADSSSFGWVYCGSHNFSAAAWGRPLSNSLGIKSNRVVRNNPVLASRLHILNYKLGIIFIVPPLDTQVCTNQKGGNLDEIVLPFTVPAPKYRPGDGPATKQAMREALAALAVQDRARYAEATSVGDLMEEEIPDEEEEGFEVANFITVEKEDDKAYAETLWSQVDSSESC</sequence>
<evidence type="ECO:0000313" key="3">
    <source>
        <dbReference type="EMBL" id="KAK3015749.1"/>
    </source>
</evidence>
<dbReference type="Proteomes" id="UP001188597">
    <property type="component" value="Unassembled WGS sequence"/>
</dbReference>
<evidence type="ECO:0000313" key="4">
    <source>
        <dbReference type="Proteomes" id="UP001188597"/>
    </source>
</evidence>
<dbReference type="GO" id="GO:0008081">
    <property type="term" value="F:phosphoric diester hydrolase activity"/>
    <property type="evidence" value="ECO:0007669"/>
    <property type="project" value="InterPro"/>
</dbReference>
<dbReference type="GO" id="GO:0006281">
    <property type="term" value="P:DNA repair"/>
    <property type="evidence" value="ECO:0007669"/>
    <property type="project" value="InterPro"/>
</dbReference>
<keyword evidence="2" id="KW-0732">Signal</keyword>
<dbReference type="Pfam" id="PF06087">
    <property type="entry name" value="Tyr-DNA_phospho"/>
    <property type="match status" value="1"/>
</dbReference>
<accession>A0AA89AT03</accession>
<dbReference type="InterPro" id="IPR010347">
    <property type="entry name" value="Tdp1"/>
</dbReference>
<dbReference type="GO" id="GO:0005634">
    <property type="term" value="C:nucleus"/>
    <property type="evidence" value="ECO:0007669"/>
    <property type="project" value="InterPro"/>
</dbReference>
<evidence type="ECO:0000256" key="2">
    <source>
        <dbReference type="SAM" id="SignalP"/>
    </source>
</evidence>
<dbReference type="SUPFAM" id="SSF56024">
    <property type="entry name" value="Phospholipase D/nuclease"/>
    <property type="match status" value="1"/>
</dbReference>
<protein>
    <submittedName>
        <fullName evidence="3">Uncharacterized protein</fullName>
    </submittedName>
</protein>